<evidence type="ECO:0000313" key="2">
    <source>
        <dbReference type="Proteomes" id="UP001164539"/>
    </source>
</evidence>
<reference evidence="1 2" key="1">
    <citation type="journal article" date="2023" name="Science">
        <title>Complex scaffold remodeling in plant triterpene biosynthesis.</title>
        <authorList>
            <person name="De La Pena R."/>
            <person name="Hodgson H."/>
            <person name="Liu J.C."/>
            <person name="Stephenson M.J."/>
            <person name="Martin A.C."/>
            <person name="Owen C."/>
            <person name="Harkess A."/>
            <person name="Leebens-Mack J."/>
            <person name="Jimenez L.E."/>
            <person name="Osbourn A."/>
            <person name="Sattely E.S."/>
        </authorList>
    </citation>
    <scope>NUCLEOTIDE SEQUENCE [LARGE SCALE GENOMIC DNA]</scope>
    <source>
        <strain evidence="2">cv. JPN11</strain>
        <tissue evidence="1">Leaf</tissue>
    </source>
</reference>
<sequence length="477" mass="53413">MPVSYPFDSATESLLFSLRNISLGNGNGPSSTRTQEQSSQLAAATPLFSQSIWSGHSFSNARGDSMPLNGYVYGYDPNYQQQTVSAVNSGSGDPSMAIWANRENPVGQNLANISEGRRGLNVSHGILSPNSSMGHQQSFNRAVFDNINAFLALQDYDIIELGKTQCCSVQLQKILSSWKDSKITNKIFEAVFEYPFDLMTDEYGCHLFVKLIQSCNEIQLGRIIVKITSQSQLFYKASLNKNGAQTMQKLIKVLVRSPWISHVISALHRRFKDMMFNREASSVIMQCLETLDDQQNEVIYLAAINHYRDLATHVMGCISLNNFITNMRGPRRGQLLDLITSNAAFLAKDPSGNFVVQHLLGLGDVNLNEKICFLLKGKFVELSSLRYGSHLVEKCLKSPGMARYVVNDLLKINDYQLLQLAKHRYGNFVVQRALKITKKENISLHIHLLKKLQNHDALNIAFGKKVYDLIAHGVPDN</sequence>
<comment type="caution">
    <text evidence="1">The sequence shown here is derived from an EMBL/GenBank/DDBJ whole genome shotgun (WGS) entry which is preliminary data.</text>
</comment>
<name>A0ACC1WY75_MELAZ</name>
<keyword evidence="2" id="KW-1185">Reference proteome</keyword>
<organism evidence="1 2">
    <name type="scientific">Melia azedarach</name>
    <name type="common">Chinaberry tree</name>
    <dbReference type="NCBI Taxonomy" id="155640"/>
    <lineage>
        <taxon>Eukaryota</taxon>
        <taxon>Viridiplantae</taxon>
        <taxon>Streptophyta</taxon>
        <taxon>Embryophyta</taxon>
        <taxon>Tracheophyta</taxon>
        <taxon>Spermatophyta</taxon>
        <taxon>Magnoliopsida</taxon>
        <taxon>eudicotyledons</taxon>
        <taxon>Gunneridae</taxon>
        <taxon>Pentapetalae</taxon>
        <taxon>rosids</taxon>
        <taxon>malvids</taxon>
        <taxon>Sapindales</taxon>
        <taxon>Meliaceae</taxon>
        <taxon>Melia</taxon>
    </lineage>
</organism>
<dbReference type="Proteomes" id="UP001164539">
    <property type="component" value="Chromosome 13"/>
</dbReference>
<evidence type="ECO:0000313" key="1">
    <source>
        <dbReference type="EMBL" id="KAJ4704062.1"/>
    </source>
</evidence>
<dbReference type="EMBL" id="CM051406">
    <property type="protein sequence ID" value="KAJ4704062.1"/>
    <property type="molecule type" value="Genomic_DNA"/>
</dbReference>
<gene>
    <name evidence="1" type="ORF">OWV82_023877</name>
</gene>
<protein>
    <submittedName>
        <fullName evidence="1">RNA binding protein</fullName>
    </submittedName>
</protein>
<proteinExistence type="predicted"/>
<accession>A0ACC1WY75</accession>